<dbReference type="InterPro" id="IPR025875">
    <property type="entry name" value="Leu-rich_rpt_4"/>
</dbReference>
<accession>A0ABY9JT55</accession>
<sequence>MKKLLAFLILIVSFISFHSIHAKAETIVEHPNLEEAIKFQLNIDEKVSITKTQLESLPYLEASWWGITDLSGLEFAKNIGSLYLEGNGLKDIDQLKELTQISHLYLTDNDIVDTSALGNFKNLSVLDLSQNQLSTVTSLSQIRFTSSGGLSLADNSLTDLTPLGKVAFPSNTGYFYIDVSKNQVTKLNGLEAAKGLTELSASDNNLTNIDSLRSLTKLDYVNLSNNDLSSLSSLGSSHIHSLLAANNKLTSLQGVTIKANESYYLDFENNQLTDISSLSSMTEGYINLKNNPLSYESRFIIQDLLDRGVTVIYDPITSKGSKRLFGEDRFKTAIAISNQGWSNGADTVIITRSDSFPDALAGAPLSYKLNAPILLTDSKTLTDATSEEIQRLKPTKIIVLGGRSGRFSYS</sequence>
<dbReference type="InterPro" id="IPR032675">
    <property type="entry name" value="LRR_dom_sf"/>
</dbReference>
<dbReference type="RefSeq" id="WP_306019605.1">
    <property type="nucleotide sequence ID" value="NZ_CP129013.1"/>
</dbReference>
<evidence type="ECO:0000313" key="4">
    <source>
        <dbReference type="EMBL" id="WLR41597.1"/>
    </source>
</evidence>
<dbReference type="Proteomes" id="UP001197974">
    <property type="component" value="Chromosome"/>
</dbReference>
<dbReference type="Gene3D" id="3.80.10.10">
    <property type="entry name" value="Ribonuclease Inhibitor"/>
    <property type="match status" value="2"/>
</dbReference>
<organism evidence="4 5">
    <name type="scientific">Bacillus carboniphilus</name>
    <dbReference type="NCBI Taxonomy" id="86663"/>
    <lineage>
        <taxon>Bacteria</taxon>
        <taxon>Bacillati</taxon>
        <taxon>Bacillota</taxon>
        <taxon>Bacilli</taxon>
        <taxon>Bacillales</taxon>
        <taxon>Bacillaceae</taxon>
        <taxon>Bacillus</taxon>
    </lineage>
</organism>
<gene>
    <name evidence="4" type="ORF">LC087_11970</name>
</gene>
<evidence type="ECO:0000256" key="3">
    <source>
        <dbReference type="SAM" id="SignalP"/>
    </source>
</evidence>
<dbReference type="Pfam" id="PF12799">
    <property type="entry name" value="LRR_4"/>
    <property type="match status" value="1"/>
</dbReference>
<dbReference type="InterPro" id="IPR001611">
    <property type="entry name" value="Leu-rich_rpt"/>
</dbReference>
<keyword evidence="5" id="KW-1185">Reference proteome</keyword>
<dbReference type="SMART" id="SM00365">
    <property type="entry name" value="LRR_SD22"/>
    <property type="match status" value="6"/>
</dbReference>
<evidence type="ECO:0000256" key="1">
    <source>
        <dbReference type="ARBA" id="ARBA00022614"/>
    </source>
</evidence>
<dbReference type="PROSITE" id="PS51450">
    <property type="entry name" value="LRR"/>
    <property type="match status" value="4"/>
</dbReference>
<name>A0ABY9JT55_9BACI</name>
<feature type="chain" id="PRO_5046762814" evidence="3">
    <location>
        <begin position="25"/>
        <end position="410"/>
    </location>
</feature>
<evidence type="ECO:0000313" key="5">
    <source>
        <dbReference type="Proteomes" id="UP001197974"/>
    </source>
</evidence>
<dbReference type="PRINTS" id="PR00019">
    <property type="entry name" value="LEURICHRPT"/>
</dbReference>
<keyword evidence="2" id="KW-0677">Repeat</keyword>
<dbReference type="EMBL" id="CP129013">
    <property type="protein sequence ID" value="WLR41597.1"/>
    <property type="molecule type" value="Genomic_DNA"/>
</dbReference>
<dbReference type="Pfam" id="PF04122">
    <property type="entry name" value="CW_binding_2"/>
    <property type="match status" value="1"/>
</dbReference>
<dbReference type="InterPro" id="IPR007253">
    <property type="entry name" value="Cell_wall-bd_2"/>
</dbReference>
<dbReference type="PANTHER" id="PTHR46652">
    <property type="entry name" value="LEUCINE-RICH REPEAT AND IQ DOMAIN-CONTAINING PROTEIN 1-RELATED"/>
    <property type="match status" value="1"/>
</dbReference>
<keyword evidence="3" id="KW-0732">Signal</keyword>
<reference evidence="4 5" key="1">
    <citation type="submission" date="2023-06" db="EMBL/GenBank/DDBJ databases">
        <title>Five Gram-positive bacteria isolated from mangrove sediments in Shenzhen, Guangdong, China.</title>
        <authorList>
            <person name="Yu S."/>
            <person name="Zheng W."/>
            <person name="Huang Y."/>
        </authorList>
    </citation>
    <scope>NUCLEOTIDE SEQUENCE [LARGE SCALE GENOMIC DNA]</scope>
    <source>
        <strain evidence="4 5">SaN35-3</strain>
    </source>
</reference>
<feature type="signal peptide" evidence="3">
    <location>
        <begin position="1"/>
        <end position="24"/>
    </location>
</feature>
<dbReference type="SUPFAM" id="SSF52058">
    <property type="entry name" value="L domain-like"/>
    <property type="match status" value="1"/>
</dbReference>
<dbReference type="PANTHER" id="PTHR46652:SF3">
    <property type="entry name" value="LEUCINE-RICH REPEAT-CONTAINING PROTEIN 9"/>
    <property type="match status" value="1"/>
</dbReference>
<keyword evidence="1" id="KW-0433">Leucine-rich repeat</keyword>
<proteinExistence type="predicted"/>
<dbReference type="InterPro" id="IPR050836">
    <property type="entry name" value="SDS22/Internalin_LRR"/>
</dbReference>
<protein>
    <submittedName>
        <fullName evidence="4">Leucine-rich repeat domain-containing protein</fullName>
    </submittedName>
</protein>
<evidence type="ECO:0000256" key="2">
    <source>
        <dbReference type="ARBA" id="ARBA00022737"/>
    </source>
</evidence>